<evidence type="ECO:0000313" key="1">
    <source>
        <dbReference type="EMBL" id="KAJ8105572.1"/>
    </source>
</evidence>
<organism evidence="1 2">
    <name type="scientific">Boeremia exigua</name>
    <dbReference type="NCBI Taxonomy" id="749465"/>
    <lineage>
        <taxon>Eukaryota</taxon>
        <taxon>Fungi</taxon>
        <taxon>Dikarya</taxon>
        <taxon>Ascomycota</taxon>
        <taxon>Pezizomycotina</taxon>
        <taxon>Dothideomycetes</taxon>
        <taxon>Pleosporomycetidae</taxon>
        <taxon>Pleosporales</taxon>
        <taxon>Pleosporineae</taxon>
        <taxon>Didymellaceae</taxon>
        <taxon>Boeremia</taxon>
    </lineage>
</organism>
<name>A0ACC2HR84_9PLEO</name>
<protein>
    <submittedName>
        <fullName evidence="1">Uncharacterized protein</fullName>
    </submittedName>
</protein>
<gene>
    <name evidence="1" type="ORF">OPT61_g10094</name>
</gene>
<reference evidence="1" key="1">
    <citation type="submission" date="2022-11" db="EMBL/GenBank/DDBJ databases">
        <title>Genome Sequence of Boeremia exigua.</title>
        <authorList>
            <person name="Buettner E."/>
        </authorList>
    </citation>
    <scope>NUCLEOTIDE SEQUENCE</scope>
    <source>
        <strain evidence="1">CU02</strain>
    </source>
</reference>
<keyword evidence="2" id="KW-1185">Reference proteome</keyword>
<proteinExistence type="predicted"/>
<accession>A0ACC2HR84</accession>
<evidence type="ECO:0000313" key="2">
    <source>
        <dbReference type="Proteomes" id="UP001153331"/>
    </source>
</evidence>
<sequence length="588" mass="66808">MALPPGFTAVRDARTNGATVSLLGVVVSLQSPRRSRGTDWTINFDIQDDFSAGAVGGSSSMRCRVFKPTEAALPKITGEGDLVILRNFKLSEWNNRMDCISSMGSGVVVFPADKIPVPELSQAYMLGTQRLLSHATPGAREPTTQEQKAVLALKHSSSGSAQAVHQYASTASLHAAHRRKNALIKDLTFDRFYDIQAQVVNIYWSNMGTVELKVTDYTANKDLYLYADPDREPDMVFKREWPGPFGQVTLHVRLYEPHATWARMNVSRDDFVFLKNVHTRMSGAEKLEGAMHEDRQMPNQIDIRKLPPCSAIEEINQRREAYEQQRSHRGTVHLIDGPKKPSAKDSAIRKAKKKEKQRLHKAEELKGLEEKQESWEAERTGVNLNIRAGFPEKQRSTISEILNNPHLQTKTATKHNPFRLPFVNCKHRARVRVVDFFPPELEYFTHSLNDPDWTLQTKKDRRWEWGFVLLLEDANVPRDTVPEQLRVIVNNDAAQYLGLPNARDLKAEPRVLAQLKEQLFILWGNLAELKEELRARSLDLPLPPGDNRLNNRPFDCIIEEYGHEVPVTEEAPVGYQRLHKLALTKIVS</sequence>
<dbReference type="EMBL" id="JAPHNI010001449">
    <property type="protein sequence ID" value="KAJ8105572.1"/>
    <property type="molecule type" value="Genomic_DNA"/>
</dbReference>
<comment type="caution">
    <text evidence="1">The sequence shown here is derived from an EMBL/GenBank/DDBJ whole genome shotgun (WGS) entry which is preliminary data.</text>
</comment>
<dbReference type="Proteomes" id="UP001153331">
    <property type="component" value="Unassembled WGS sequence"/>
</dbReference>